<dbReference type="InParanoid" id="T1FLX9"/>
<dbReference type="GeneID" id="20209828"/>
<reference evidence="3" key="3">
    <citation type="submission" date="2015-06" db="UniProtKB">
        <authorList>
            <consortium name="EnsemblMetazoa"/>
        </authorList>
    </citation>
    <scope>IDENTIFICATION</scope>
</reference>
<feature type="compositionally biased region" description="Acidic residues" evidence="1">
    <location>
        <begin position="7"/>
        <end position="16"/>
    </location>
</feature>
<dbReference type="EMBL" id="KB097037">
    <property type="protein sequence ID" value="ESN99897.1"/>
    <property type="molecule type" value="Genomic_DNA"/>
</dbReference>
<keyword evidence="4" id="KW-1185">Reference proteome</keyword>
<dbReference type="EMBL" id="AMQM01011946">
    <property type="status" value="NOT_ANNOTATED_CDS"/>
    <property type="molecule type" value="Genomic_DNA"/>
</dbReference>
<evidence type="ECO:0000256" key="1">
    <source>
        <dbReference type="SAM" id="MobiDB-lite"/>
    </source>
</evidence>
<evidence type="ECO:0000313" key="3">
    <source>
        <dbReference type="EnsemblMetazoa" id="HelroP184759"/>
    </source>
</evidence>
<dbReference type="EnsemblMetazoa" id="HelroT184759">
    <property type="protein sequence ID" value="HelroP184759"/>
    <property type="gene ID" value="HelroG184759"/>
</dbReference>
<feature type="compositionally biased region" description="Basic and acidic residues" evidence="1">
    <location>
        <begin position="139"/>
        <end position="166"/>
    </location>
</feature>
<organism evidence="3 4">
    <name type="scientific">Helobdella robusta</name>
    <name type="common">Californian leech</name>
    <dbReference type="NCBI Taxonomy" id="6412"/>
    <lineage>
        <taxon>Eukaryota</taxon>
        <taxon>Metazoa</taxon>
        <taxon>Spiralia</taxon>
        <taxon>Lophotrochozoa</taxon>
        <taxon>Annelida</taxon>
        <taxon>Clitellata</taxon>
        <taxon>Hirudinea</taxon>
        <taxon>Rhynchobdellida</taxon>
        <taxon>Glossiphoniidae</taxon>
        <taxon>Helobdella</taxon>
    </lineage>
</organism>
<dbReference type="KEGG" id="hro:HELRODRAFT_184759"/>
<reference evidence="2 4" key="2">
    <citation type="journal article" date="2013" name="Nature">
        <title>Insights into bilaterian evolution from three spiralian genomes.</title>
        <authorList>
            <person name="Simakov O."/>
            <person name="Marletaz F."/>
            <person name="Cho S.J."/>
            <person name="Edsinger-Gonzales E."/>
            <person name="Havlak P."/>
            <person name="Hellsten U."/>
            <person name="Kuo D.H."/>
            <person name="Larsson T."/>
            <person name="Lv J."/>
            <person name="Arendt D."/>
            <person name="Savage R."/>
            <person name="Osoegawa K."/>
            <person name="de Jong P."/>
            <person name="Grimwood J."/>
            <person name="Chapman J.A."/>
            <person name="Shapiro H."/>
            <person name="Aerts A."/>
            <person name="Otillar R.P."/>
            <person name="Terry A.Y."/>
            <person name="Boore J.L."/>
            <person name="Grigoriev I.V."/>
            <person name="Lindberg D.R."/>
            <person name="Seaver E.C."/>
            <person name="Weisblat D.A."/>
            <person name="Putnam N.H."/>
            <person name="Rokhsar D.S."/>
        </authorList>
    </citation>
    <scope>NUCLEOTIDE SEQUENCE</scope>
</reference>
<feature type="compositionally biased region" description="Acidic residues" evidence="1">
    <location>
        <begin position="25"/>
        <end position="36"/>
    </location>
</feature>
<evidence type="ECO:0000313" key="2">
    <source>
        <dbReference type="EMBL" id="ESN99897.1"/>
    </source>
</evidence>
<feature type="region of interest" description="Disordered" evidence="1">
    <location>
        <begin position="1"/>
        <end position="112"/>
    </location>
</feature>
<sequence>MITYVVAEDDEDEDGEGEGRNDDDAKVDDDDDDDDDDKKRISGVFVSKGESWSYTNPMMVSDEPHKPRRATVKEKPSSGEDHGHHQPQHGVLSAKKKRENMKSKTAQSLDSANILFDSDTHRLSTIIAGDDVIITANKYADDDRHERSSVARASADAKKDNLHSDPMRSSAEVDDNFQSILRESASSKESSSGGGDG</sequence>
<gene>
    <name evidence="3" type="primary">20209828</name>
    <name evidence="2" type="ORF">HELRODRAFT_184759</name>
</gene>
<dbReference type="AlphaFoldDB" id="T1FLX9"/>
<accession>T1FLX9</accession>
<proteinExistence type="predicted"/>
<reference evidence="4" key="1">
    <citation type="submission" date="2012-12" db="EMBL/GenBank/DDBJ databases">
        <authorList>
            <person name="Hellsten U."/>
            <person name="Grimwood J."/>
            <person name="Chapman J.A."/>
            <person name="Shapiro H."/>
            <person name="Aerts A."/>
            <person name="Otillar R.P."/>
            <person name="Terry A.Y."/>
            <person name="Boore J.L."/>
            <person name="Simakov O."/>
            <person name="Marletaz F."/>
            <person name="Cho S.-J."/>
            <person name="Edsinger-Gonzales E."/>
            <person name="Havlak P."/>
            <person name="Kuo D.-H."/>
            <person name="Larsson T."/>
            <person name="Lv J."/>
            <person name="Arendt D."/>
            <person name="Savage R."/>
            <person name="Osoegawa K."/>
            <person name="de Jong P."/>
            <person name="Lindberg D.R."/>
            <person name="Seaver E.C."/>
            <person name="Weisblat D.A."/>
            <person name="Putnam N.H."/>
            <person name="Grigoriev I.V."/>
            <person name="Rokhsar D.S."/>
        </authorList>
    </citation>
    <scope>NUCLEOTIDE SEQUENCE</scope>
</reference>
<dbReference type="Proteomes" id="UP000015101">
    <property type="component" value="Unassembled WGS sequence"/>
</dbReference>
<feature type="region of interest" description="Disordered" evidence="1">
    <location>
        <begin position="138"/>
        <end position="175"/>
    </location>
</feature>
<feature type="compositionally biased region" description="Basic and acidic residues" evidence="1">
    <location>
        <begin position="71"/>
        <end position="84"/>
    </location>
</feature>
<name>T1FLX9_HELRO</name>
<evidence type="ECO:0000313" key="4">
    <source>
        <dbReference type="Proteomes" id="UP000015101"/>
    </source>
</evidence>
<dbReference type="HOGENOM" id="CLU_1387318_0_0_1"/>
<dbReference type="RefSeq" id="XP_009022004.1">
    <property type="nucleotide sequence ID" value="XM_009023756.1"/>
</dbReference>
<dbReference type="CTD" id="20209828"/>
<protein>
    <submittedName>
        <fullName evidence="2 3">Uncharacterized protein</fullName>
    </submittedName>
</protein>